<name>A0AA37QKD5_9BACT</name>
<dbReference type="AlphaFoldDB" id="A0AA37QKD5"/>
<comment type="caution">
    <text evidence="1">The sequence shown here is derived from an EMBL/GenBank/DDBJ whole genome shotgun (WGS) entry which is preliminary data.</text>
</comment>
<reference evidence="1" key="1">
    <citation type="submission" date="2022-08" db="EMBL/GenBank/DDBJ databases">
        <title>Draft genome sequencing of Roseisolibacter agri AW1220.</title>
        <authorList>
            <person name="Tobiishi Y."/>
            <person name="Tonouchi A."/>
        </authorList>
    </citation>
    <scope>NUCLEOTIDE SEQUENCE</scope>
    <source>
        <strain evidence="1">AW1220</strain>
    </source>
</reference>
<proteinExistence type="predicted"/>
<keyword evidence="2" id="KW-1185">Reference proteome</keyword>
<accession>A0AA37QKD5</accession>
<sequence length="60" mass="6446">MGFPPGMLVVWGNFQPHWTCRKEVRGPGRMFPLTGRPLSVGDAGGTVRPVTAGRRVVTGP</sequence>
<evidence type="ECO:0000313" key="1">
    <source>
        <dbReference type="EMBL" id="GLC28140.1"/>
    </source>
</evidence>
<evidence type="ECO:0000313" key="2">
    <source>
        <dbReference type="Proteomes" id="UP001161325"/>
    </source>
</evidence>
<gene>
    <name evidence="1" type="ORF">rosag_46530</name>
</gene>
<dbReference type="EMBL" id="BRXS01000007">
    <property type="protein sequence ID" value="GLC28140.1"/>
    <property type="molecule type" value="Genomic_DNA"/>
</dbReference>
<dbReference type="Proteomes" id="UP001161325">
    <property type="component" value="Unassembled WGS sequence"/>
</dbReference>
<organism evidence="1 2">
    <name type="scientific">Roseisolibacter agri</name>
    <dbReference type="NCBI Taxonomy" id="2014610"/>
    <lineage>
        <taxon>Bacteria</taxon>
        <taxon>Pseudomonadati</taxon>
        <taxon>Gemmatimonadota</taxon>
        <taxon>Gemmatimonadia</taxon>
        <taxon>Gemmatimonadales</taxon>
        <taxon>Gemmatimonadaceae</taxon>
        <taxon>Roseisolibacter</taxon>
    </lineage>
</organism>
<protein>
    <submittedName>
        <fullName evidence="1">Uncharacterized protein</fullName>
    </submittedName>
</protein>